<keyword evidence="4" id="KW-1185">Reference proteome</keyword>
<dbReference type="OrthoDB" id="8756280at2"/>
<protein>
    <submittedName>
        <fullName evidence="3">Uncharacterized protein</fullName>
    </submittedName>
</protein>
<evidence type="ECO:0000313" key="3">
    <source>
        <dbReference type="EMBL" id="TFW17786.1"/>
    </source>
</evidence>
<keyword evidence="2" id="KW-0732">Signal</keyword>
<dbReference type="EMBL" id="SPVG01000196">
    <property type="protein sequence ID" value="TFW17786.1"/>
    <property type="molecule type" value="Genomic_DNA"/>
</dbReference>
<dbReference type="AlphaFoldDB" id="A0A4Y9SDG7"/>
<dbReference type="RefSeq" id="WP_135203273.1">
    <property type="nucleotide sequence ID" value="NZ_SPVG01000196.1"/>
</dbReference>
<evidence type="ECO:0000313" key="4">
    <source>
        <dbReference type="Proteomes" id="UP000297729"/>
    </source>
</evidence>
<feature type="signal peptide" evidence="2">
    <location>
        <begin position="1"/>
        <end position="25"/>
    </location>
</feature>
<name>A0A4Y9SDG7_9BURK</name>
<accession>A0A4Y9SDG7</accession>
<sequence length="146" mass="15084">MNIAKPAAFTAVFLFGMLMCEYAWADDGAPATDAEYARLPVCTLAKDGKSLAVEPCRTAPSQVPMPRRPVPQIIQPMPQVKQAPQVGMPPVKPSQPLAAPPAPVPATSCDAGGCFGANGKRYNNVGSGVMAPSGKTCTKAGGLIQC</sequence>
<feature type="chain" id="PRO_5021193276" evidence="2">
    <location>
        <begin position="26"/>
        <end position="146"/>
    </location>
</feature>
<gene>
    <name evidence="3" type="ORF">E4L98_19815</name>
</gene>
<evidence type="ECO:0000256" key="2">
    <source>
        <dbReference type="SAM" id="SignalP"/>
    </source>
</evidence>
<dbReference type="Proteomes" id="UP000297729">
    <property type="component" value="Unassembled WGS sequence"/>
</dbReference>
<comment type="caution">
    <text evidence="3">The sequence shown here is derived from an EMBL/GenBank/DDBJ whole genome shotgun (WGS) entry which is preliminary data.</text>
</comment>
<organism evidence="3 4">
    <name type="scientific">Duganella callida</name>
    <dbReference type="NCBI Taxonomy" id="2561932"/>
    <lineage>
        <taxon>Bacteria</taxon>
        <taxon>Pseudomonadati</taxon>
        <taxon>Pseudomonadota</taxon>
        <taxon>Betaproteobacteria</taxon>
        <taxon>Burkholderiales</taxon>
        <taxon>Oxalobacteraceae</taxon>
        <taxon>Telluria group</taxon>
        <taxon>Duganella</taxon>
    </lineage>
</organism>
<feature type="region of interest" description="Disordered" evidence="1">
    <location>
        <begin position="80"/>
        <end position="102"/>
    </location>
</feature>
<proteinExistence type="predicted"/>
<evidence type="ECO:0000256" key="1">
    <source>
        <dbReference type="SAM" id="MobiDB-lite"/>
    </source>
</evidence>
<feature type="compositionally biased region" description="Pro residues" evidence="1">
    <location>
        <begin position="90"/>
        <end position="102"/>
    </location>
</feature>
<reference evidence="3 4" key="1">
    <citation type="submission" date="2019-03" db="EMBL/GenBank/DDBJ databases">
        <title>Draft Genome Sequence of Duganella callidus sp. nov., a Novel Duganella Species Isolated from Cultivated Soil.</title>
        <authorList>
            <person name="Raths R."/>
            <person name="Peta V."/>
            <person name="Bucking H."/>
        </authorList>
    </citation>
    <scope>NUCLEOTIDE SEQUENCE [LARGE SCALE GENOMIC DNA]</scope>
    <source>
        <strain evidence="3 4">DN04</strain>
    </source>
</reference>